<dbReference type="AlphaFoldDB" id="A0A1W6LB39"/>
<evidence type="ECO:0000256" key="21">
    <source>
        <dbReference type="ARBA" id="ARBA00023268"/>
    </source>
</evidence>
<evidence type="ECO:0000259" key="29">
    <source>
        <dbReference type="Pfam" id="PF00912"/>
    </source>
</evidence>
<gene>
    <name evidence="31" type="ORF">A4W93_16890</name>
</gene>
<dbReference type="InterPro" id="IPR036950">
    <property type="entry name" value="PBP_transglycosylase"/>
</dbReference>
<dbReference type="GO" id="GO:0030288">
    <property type="term" value="C:outer membrane-bounded periplasmic space"/>
    <property type="evidence" value="ECO:0007669"/>
    <property type="project" value="TreeGrafter"/>
</dbReference>
<sequence>MSFPLSRRRQRGVAVRSVLLALVALCVAVVMTAVVGATLLYQRQPDLTALTDYRPKQPLRIYTEDGAEIGQFGSERRYLVPISQIPKQMQDAVLAIEDVRFREHIGVDARGVVRAVLTNLWRSRRSQGASTITQQVARTFYLSSRKTYMRKINEMLLAVKIERQLGKDQVLGLYMNQIFLGHRAYGFEAAAQAYFGKTMSALSLAECAMLAGLPQNPIYANPVANFERARQRQRQVLDRMRQAGMITAEEEQAARDEVLHIRTERDTQLHAEHVAEMARQIVFSRYGEAAYTLGLKVTTTLRSDHQQAAYRALRKGMLDFERRQPYRGPEDQEDIPAGLGATDAAVVQLLGDYRDDDDLRVAIVTEASPQQVVATLATGEVIQVRGEGLRAVQAALSSRARASESIRRGSVIRVAQDLATSGQWAVRQWPDVEGAFVAVAPGTGRVRALVGGFDFNRNQFNHASQAWRQPGSTFKPFLYSAALEHGVMPATLINDAPLSLPGDVASSGWDPKNSDGAYEGPMTMRQALAKSKNLVTIRLVKLMGPEAARNWTGRFGFDPAQQPDNLTLALGAGQTTPLQLAAAYGTLANGGYRVEPMLIQRITDAQGNVLFEAPPVEIDESQRSVPARNVFITNSLLNEVTRTGSASRTQAQLKRPDLYGKTGTTNDAVDTWFAGFQPSLVAVVWMGHDNPRSLGAREYGATLSMPVWIDFMSQALKGVPVETPAAPEDVIKIGGDWTYIEWAFGGAKTNVGFDDATESLDAPPSSPAPASAPLPAPAPPPQPVHPTRAPFQTDPT</sequence>
<dbReference type="GO" id="GO:0071555">
    <property type="term" value="P:cell wall organization"/>
    <property type="evidence" value="ECO:0007669"/>
    <property type="project" value="UniProtKB-KW"/>
</dbReference>
<evidence type="ECO:0000256" key="14">
    <source>
        <dbReference type="ARBA" id="ARBA00022801"/>
    </source>
</evidence>
<comment type="subcellular location">
    <subcellularLocation>
        <location evidence="1">Cell inner membrane</location>
        <topology evidence="1">Single-pass type II membrane protein</topology>
    </subcellularLocation>
</comment>
<dbReference type="PANTHER" id="PTHR32282">
    <property type="entry name" value="BINDING PROTEIN TRANSPEPTIDASE, PUTATIVE-RELATED"/>
    <property type="match status" value="1"/>
</dbReference>
<evidence type="ECO:0000256" key="24">
    <source>
        <dbReference type="ARBA" id="ARBA00044770"/>
    </source>
</evidence>
<evidence type="ECO:0000256" key="26">
    <source>
        <dbReference type="ARBA" id="ARBA00060592"/>
    </source>
</evidence>
<evidence type="ECO:0000256" key="11">
    <source>
        <dbReference type="ARBA" id="ARBA00022676"/>
    </source>
</evidence>
<dbReference type="UniPathway" id="UPA00219"/>
<evidence type="ECO:0000313" key="31">
    <source>
        <dbReference type="EMBL" id="ARN21440.1"/>
    </source>
</evidence>
<dbReference type="Pfam" id="PF17092">
    <property type="entry name" value="PCB_OB"/>
    <property type="match status" value="1"/>
</dbReference>
<dbReference type="GO" id="GO:0009002">
    <property type="term" value="F:serine-type D-Ala-D-Ala carboxypeptidase activity"/>
    <property type="evidence" value="ECO:0007669"/>
    <property type="project" value="UniProtKB-EC"/>
</dbReference>
<keyword evidence="13" id="KW-0812">Transmembrane</keyword>
<accession>A0A1W6LB39</accession>
<evidence type="ECO:0000256" key="12">
    <source>
        <dbReference type="ARBA" id="ARBA00022679"/>
    </source>
</evidence>
<evidence type="ECO:0000256" key="17">
    <source>
        <dbReference type="ARBA" id="ARBA00022984"/>
    </source>
</evidence>
<evidence type="ECO:0000256" key="2">
    <source>
        <dbReference type="ARBA" id="ARBA00004752"/>
    </source>
</evidence>
<keyword evidence="15" id="KW-0133">Cell shape</keyword>
<comment type="catalytic activity">
    <reaction evidence="25">
        <text>[GlcNAc-(1-&gt;4)-Mur2Ac(oyl-L-Ala-gamma-D-Glu-L-Lys-D-Ala-D-Ala)](n)-di-trans,octa-cis-undecaprenyl diphosphate + beta-D-GlcNAc-(1-&gt;4)-Mur2Ac(oyl-L-Ala-gamma-D-Glu-L-Lys-D-Ala-D-Ala)-di-trans,octa-cis-undecaprenyl diphosphate = [GlcNAc-(1-&gt;4)-Mur2Ac(oyl-L-Ala-gamma-D-Glu-L-Lys-D-Ala-D-Ala)](n+1)-di-trans,octa-cis-undecaprenyl diphosphate + di-trans,octa-cis-undecaprenyl diphosphate + H(+)</text>
        <dbReference type="Rhea" id="RHEA:23708"/>
        <dbReference type="Rhea" id="RHEA-COMP:9602"/>
        <dbReference type="Rhea" id="RHEA-COMP:9603"/>
        <dbReference type="ChEBI" id="CHEBI:15378"/>
        <dbReference type="ChEBI" id="CHEBI:58405"/>
        <dbReference type="ChEBI" id="CHEBI:60033"/>
        <dbReference type="ChEBI" id="CHEBI:78435"/>
        <dbReference type="EC" id="2.4.99.28"/>
    </reaction>
</comment>
<evidence type="ECO:0000256" key="16">
    <source>
        <dbReference type="ARBA" id="ARBA00022968"/>
    </source>
</evidence>
<dbReference type="NCBIfam" id="TIGR02074">
    <property type="entry name" value="PBP_1a_fam"/>
    <property type="match status" value="1"/>
</dbReference>
<evidence type="ECO:0000256" key="7">
    <source>
        <dbReference type="ARBA" id="ARBA00022475"/>
    </source>
</evidence>
<keyword evidence="21" id="KW-0511">Multifunctional enzyme</keyword>
<comment type="similarity">
    <text evidence="4">In the N-terminal section; belongs to the glycosyltransferase 51 family.</text>
</comment>
<keyword evidence="12" id="KW-0808">Transferase</keyword>
<dbReference type="GO" id="GO:0006508">
    <property type="term" value="P:proteolysis"/>
    <property type="evidence" value="ECO:0007669"/>
    <property type="project" value="UniProtKB-KW"/>
</dbReference>
<dbReference type="InterPro" id="IPR031376">
    <property type="entry name" value="PCB_OB"/>
</dbReference>
<evidence type="ECO:0000256" key="8">
    <source>
        <dbReference type="ARBA" id="ARBA00022519"/>
    </source>
</evidence>
<dbReference type="Proteomes" id="UP000193427">
    <property type="component" value="Chromosome"/>
</dbReference>
<dbReference type="GO" id="GO:0008955">
    <property type="term" value="F:peptidoglycan glycosyltransferase activity"/>
    <property type="evidence" value="ECO:0007669"/>
    <property type="project" value="UniProtKB-EC"/>
</dbReference>
<protein>
    <recommendedName>
        <fullName evidence="6">Penicillin-binding protein 1A</fullName>
        <ecNumber evidence="24">2.4.99.28</ecNumber>
        <ecNumber evidence="5">3.4.16.4</ecNumber>
    </recommendedName>
</protein>
<feature type="domain" description="Glycosyl transferase family 51" evidence="29">
    <location>
        <begin position="66"/>
        <end position="240"/>
    </location>
</feature>
<reference evidence="31 32" key="1">
    <citation type="submission" date="2016-04" db="EMBL/GenBank/DDBJ databases">
        <title>Complete genome sequence of natural rubber-degrading, novel Gram-negative bacterium, Rhizobacter gummiphilus strain NS21.</title>
        <authorList>
            <person name="Tabata M."/>
            <person name="Kasai D."/>
            <person name="Fukuda M."/>
        </authorList>
    </citation>
    <scope>NUCLEOTIDE SEQUENCE [LARGE SCALE GENOMIC DNA]</scope>
    <source>
        <strain evidence="31 32">NS21</strain>
    </source>
</reference>
<evidence type="ECO:0000256" key="3">
    <source>
        <dbReference type="ARBA" id="ARBA00007090"/>
    </source>
</evidence>
<dbReference type="InterPro" id="IPR001264">
    <property type="entry name" value="Glyco_trans_51"/>
</dbReference>
<evidence type="ECO:0000256" key="6">
    <source>
        <dbReference type="ARBA" id="ARBA00018638"/>
    </source>
</evidence>
<dbReference type="Pfam" id="PF00912">
    <property type="entry name" value="Transgly"/>
    <property type="match status" value="1"/>
</dbReference>
<comment type="similarity">
    <text evidence="3">In the C-terminal section; belongs to the transpeptidase family.</text>
</comment>
<comment type="pathway">
    <text evidence="26">Glycan biosynthesis.</text>
</comment>
<keyword evidence="17" id="KW-0573">Peptidoglycan synthesis</keyword>
<evidence type="ECO:0000256" key="22">
    <source>
        <dbReference type="ARBA" id="ARBA00023316"/>
    </source>
</evidence>
<dbReference type="EMBL" id="CP015118">
    <property type="protein sequence ID" value="ARN21440.1"/>
    <property type="molecule type" value="Genomic_DNA"/>
</dbReference>
<dbReference type="GO" id="GO:0009252">
    <property type="term" value="P:peptidoglycan biosynthetic process"/>
    <property type="evidence" value="ECO:0007669"/>
    <property type="project" value="UniProtKB-UniPathway"/>
</dbReference>
<dbReference type="EC" id="3.4.16.4" evidence="5"/>
<evidence type="ECO:0000256" key="25">
    <source>
        <dbReference type="ARBA" id="ARBA00049902"/>
    </source>
</evidence>
<evidence type="ECO:0000256" key="10">
    <source>
        <dbReference type="ARBA" id="ARBA00022670"/>
    </source>
</evidence>
<dbReference type="KEGG" id="rgu:A4W93_16890"/>
<evidence type="ECO:0000256" key="1">
    <source>
        <dbReference type="ARBA" id="ARBA00004249"/>
    </source>
</evidence>
<keyword evidence="7" id="KW-1003">Cell membrane</keyword>
<keyword evidence="20" id="KW-0046">Antibiotic resistance</keyword>
<feature type="domain" description="Penicillin-binding protein transpeptidase" evidence="28">
    <location>
        <begin position="434"/>
        <end position="690"/>
    </location>
</feature>
<dbReference type="InterPro" id="IPR023346">
    <property type="entry name" value="Lysozyme-like_dom_sf"/>
</dbReference>
<evidence type="ECO:0000256" key="19">
    <source>
        <dbReference type="ARBA" id="ARBA00023136"/>
    </source>
</evidence>
<feature type="region of interest" description="Disordered" evidence="27">
    <location>
        <begin position="754"/>
        <end position="796"/>
    </location>
</feature>
<dbReference type="STRING" id="946333.A4W93_16890"/>
<keyword evidence="16" id="KW-0735">Signal-anchor</keyword>
<dbReference type="InterPro" id="IPR012338">
    <property type="entry name" value="Beta-lactam/transpept-like"/>
</dbReference>
<evidence type="ECO:0000259" key="28">
    <source>
        <dbReference type="Pfam" id="PF00905"/>
    </source>
</evidence>
<dbReference type="PANTHER" id="PTHR32282:SF27">
    <property type="entry name" value="PENICILLIN-BINDING PROTEIN 1A"/>
    <property type="match status" value="1"/>
</dbReference>
<keyword evidence="19" id="KW-0472">Membrane</keyword>
<evidence type="ECO:0000256" key="23">
    <source>
        <dbReference type="ARBA" id="ARBA00034000"/>
    </source>
</evidence>
<keyword evidence="14" id="KW-0378">Hydrolase</keyword>
<dbReference type="Gene3D" id="1.10.3810.10">
    <property type="entry name" value="Biosynthetic peptidoglycan transglycosylase-like"/>
    <property type="match status" value="1"/>
</dbReference>
<dbReference type="SUPFAM" id="SSF56601">
    <property type="entry name" value="beta-lactamase/transpeptidase-like"/>
    <property type="match status" value="1"/>
</dbReference>
<feature type="compositionally biased region" description="Pro residues" evidence="27">
    <location>
        <begin position="764"/>
        <end position="784"/>
    </location>
</feature>
<dbReference type="GO" id="GO:0005886">
    <property type="term" value="C:plasma membrane"/>
    <property type="evidence" value="ECO:0007669"/>
    <property type="project" value="UniProtKB-SubCell"/>
</dbReference>
<keyword evidence="32" id="KW-1185">Reference proteome</keyword>
<dbReference type="SUPFAM" id="SSF53955">
    <property type="entry name" value="Lysozyme-like"/>
    <property type="match status" value="1"/>
</dbReference>
<dbReference type="GO" id="GO:0008360">
    <property type="term" value="P:regulation of cell shape"/>
    <property type="evidence" value="ECO:0007669"/>
    <property type="project" value="UniProtKB-KW"/>
</dbReference>
<evidence type="ECO:0000256" key="20">
    <source>
        <dbReference type="ARBA" id="ARBA00023251"/>
    </source>
</evidence>
<keyword evidence="22" id="KW-0961">Cell wall biogenesis/degradation</keyword>
<evidence type="ECO:0000259" key="30">
    <source>
        <dbReference type="Pfam" id="PF17092"/>
    </source>
</evidence>
<evidence type="ECO:0000313" key="32">
    <source>
        <dbReference type="Proteomes" id="UP000193427"/>
    </source>
</evidence>
<name>A0A1W6LB39_9BURK</name>
<dbReference type="InterPro" id="IPR001460">
    <property type="entry name" value="PCN-bd_Tpept"/>
</dbReference>
<keyword evidence="10" id="KW-0645">Protease</keyword>
<dbReference type="GO" id="GO:0046677">
    <property type="term" value="P:response to antibiotic"/>
    <property type="evidence" value="ECO:0007669"/>
    <property type="project" value="UniProtKB-KW"/>
</dbReference>
<keyword evidence="9" id="KW-0121">Carboxypeptidase</keyword>
<evidence type="ECO:0000256" key="18">
    <source>
        <dbReference type="ARBA" id="ARBA00022989"/>
    </source>
</evidence>
<dbReference type="GO" id="GO:0008658">
    <property type="term" value="F:penicillin binding"/>
    <property type="evidence" value="ECO:0007669"/>
    <property type="project" value="InterPro"/>
</dbReference>
<dbReference type="Gene3D" id="3.40.710.10">
    <property type="entry name" value="DD-peptidase/beta-lactamase superfamily"/>
    <property type="match status" value="2"/>
</dbReference>
<keyword evidence="11" id="KW-0328">Glycosyltransferase</keyword>
<dbReference type="EC" id="2.4.99.28" evidence="24"/>
<keyword evidence="8" id="KW-0997">Cell inner membrane</keyword>
<comment type="pathway">
    <text evidence="2">Cell wall biogenesis; peptidoglycan biosynthesis.</text>
</comment>
<organism evidence="31 32">
    <name type="scientific">Piscinibacter gummiphilus</name>
    <dbReference type="NCBI Taxonomy" id="946333"/>
    <lineage>
        <taxon>Bacteria</taxon>
        <taxon>Pseudomonadati</taxon>
        <taxon>Pseudomonadota</taxon>
        <taxon>Betaproteobacteria</taxon>
        <taxon>Burkholderiales</taxon>
        <taxon>Sphaerotilaceae</taxon>
        <taxon>Piscinibacter</taxon>
    </lineage>
</organism>
<evidence type="ECO:0000256" key="13">
    <source>
        <dbReference type="ARBA" id="ARBA00022692"/>
    </source>
</evidence>
<dbReference type="Pfam" id="PF00905">
    <property type="entry name" value="Transpeptidase"/>
    <property type="match status" value="1"/>
</dbReference>
<evidence type="ECO:0000256" key="4">
    <source>
        <dbReference type="ARBA" id="ARBA00007739"/>
    </source>
</evidence>
<dbReference type="FunFam" id="1.10.3810.10:FF:000003">
    <property type="entry name" value="Penicillin-binding protein 1a"/>
    <property type="match status" value="1"/>
</dbReference>
<evidence type="ECO:0000256" key="9">
    <source>
        <dbReference type="ARBA" id="ARBA00022645"/>
    </source>
</evidence>
<proteinExistence type="inferred from homology"/>
<evidence type="ECO:0000256" key="5">
    <source>
        <dbReference type="ARBA" id="ARBA00012448"/>
    </source>
</evidence>
<evidence type="ECO:0000256" key="27">
    <source>
        <dbReference type="SAM" id="MobiDB-lite"/>
    </source>
</evidence>
<evidence type="ECO:0000256" key="15">
    <source>
        <dbReference type="ARBA" id="ARBA00022960"/>
    </source>
</evidence>
<dbReference type="InterPro" id="IPR050396">
    <property type="entry name" value="Glycosyltr_51/Transpeptidase"/>
</dbReference>
<keyword evidence="18" id="KW-1133">Transmembrane helix</keyword>
<comment type="catalytic activity">
    <reaction evidence="23">
        <text>Preferential cleavage: (Ac)2-L-Lys-D-Ala-|-D-Ala. Also transpeptidation of peptidyl-alanyl moieties that are N-acyl substituents of D-alanine.</text>
        <dbReference type="EC" id="3.4.16.4"/>
    </reaction>
</comment>
<feature type="domain" description="Penicillin-binding protein OB-like" evidence="30">
    <location>
        <begin position="326"/>
        <end position="432"/>
    </location>
</feature>